<comment type="caution">
    <text evidence="3">The sequence shown here is derived from an EMBL/GenBank/DDBJ whole genome shotgun (WGS) entry which is preliminary data.</text>
</comment>
<keyword evidence="2" id="KW-0732">Signal</keyword>
<dbReference type="EMBL" id="MWML01000095">
    <property type="protein sequence ID" value="TCG06697.1"/>
    <property type="molecule type" value="Genomic_DNA"/>
</dbReference>
<dbReference type="InterPro" id="IPR005618">
    <property type="entry name" value="OMPW"/>
</dbReference>
<keyword evidence="4" id="KW-1185">Reference proteome</keyword>
<dbReference type="PANTHER" id="PTHR36920:SF1">
    <property type="entry name" value="OUTER MEMBRANE PROTEIN W"/>
    <property type="match status" value="1"/>
</dbReference>
<dbReference type="GO" id="GO:0055085">
    <property type="term" value="P:transmembrane transport"/>
    <property type="evidence" value="ECO:0007669"/>
    <property type="project" value="TreeGrafter"/>
</dbReference>
<name>A0A4R0XHG3_9BURK</name>
<dbReference type="InterPro" id="IPR011250">
    <property type="entry name" value="OMP/PagP_B-barrel"/>
</dbReference>
<organism evidence="3 4">
    <name type="scientific">Paraburkholderia steynii</name>
    <dbReference type="NCBI Taxonomy" id="1245441"/>
    <lineage>
        <taxon>Bacteria</taxon>
        <taxon>Pseudomonadati</taxon>
        <taxon>Pseudomonadota</taxon>
        <taxon>Betaproteobacteria</taxon>
        <taxon>Burkholderiales</taxon>
        <taxon>Burkholderiaceae</taxon>
        <taxon>Paraburkholderia</taxon>
    </lineage>
</organism>
<dbReference type="GO" id="GO:0009279">
    <property type="term" value="C:cell outer membrane"/>
    <property type="evidence" value="ECO:0007669"/>
    <property type="project" value="UniProtKB-SubCell"/>
</dbReference>
<dbReference type="PANTHER" id="PTHR36920">
    <property type="match status" value="1"/>
</dbReference>
<feature type="signal peptide" evidence="2">
    <location>
        <begin position="1"/>
        <end position="24"/>
    </location>
</feature>
<dbReference type="AlphaFoldDB" id="A0A4R0XHG3"/>
<evidence type="ECO:0000256" key="1">
    <source>
        <dbReference type="ARBA" id="ARBA00004442"/>
    </source>
</evidence>
<accession>A0A4R0XHG3</accession>
<feature type="chain" id="PRO_5020311751" evidence="2">
    <location>
        <begin position="25"/>
        <end position="255"/>
    </location>
</feature>
<evidence type="ECO:0000313" key="4">
    <source>
        <dbReference type="Proteomes" id="UP000294200"/>
    </source>
</evidence>
<protein>
    <submittedName>
        <fullName evidence="3">OmpW family protein</fullName>
    </submittedName>
</protein>
<dbReference type="Proteomes" id="UP000294200">
    <property type="component" value="Unassembled WGS sequence"/>
</dbReference>
<proteinExistence type="predicted"/>
<gene>
    <name evidence="3" type="ORF">BZM27_24405</name>
</gene>
<dbReference type="Pfam" id="PF03922">
    <property type="entry name" value="OmpW"/>
    <property type="match status" value="1"/>
</dbReference>
<evidence type="ECO:0000256" key="2">
    <source>
        <dbReference type="SAM" id="SignalP"/>
    </source>
</evidence>
<comment type="subcellular location">
    <subcellularLocation>
        <location evidence="1">Cell outer membrane</location>
    </subcellularLocation>
</comment>
<reference evidence="3 4" key="1">
    <citation type="submission" date="2017-02" db="EMBL/GenBank/DDBJ databases">
        <title>Paraburkholderia sophoroidis sp. nov. and Paraburkholderia steynii sp. nov. rhizobial symbionts of the fynbos legume Hypocalyptus sophoroides.</title>
        <authorList>
            <person name="Steenkamp E.T."/>
            <person name="Beukes C.W."/>
            <person name="Van Zyl E."/>
            <person name="Avontuur J."/>
            <person name="Chan W.Y."/>
            <person name="Hassen A."/>
            <person name="Palmer M."/>
            <person name="Mthombeni L."/>
            <person name="Phalane F."/>
            <person name="Sereme K."/>
            <person name="Venter S.N."/>
        </authorList>
    </citation>
    <scope>NUCLEOTIDE SEQUENCE [LARGE SCALE GENOMIC DNA]</scope>
    <source>
        <strain evidence="3 4">HC1.1ba</strain>
    </source>
</reference>
<evidence type="ECO:0000313" key="3">
    <source>
        <dbReference type="EMBL" id="TCG06697.1"/>
    </source>
</evidence>
<dbReference type="SUPFAM" id="SSF56925">
    <property type="entry name" value="OMPA-like"/>
    <property type="match status" value="1"/>
</dbReference>
<dbReference type="Gene3D" id="2.40.160.20">
    <property type="match status" value="1"/>
</dbReference>
<sequence>MKRRIQKRLLEFAVVGCMPTFAFAQSAGSFVVSVGSAWLNFGRSESQEFQSQSTFGSFTSSGTRAEVHNTFTAQFLLSYFVTDNIAVEGTLGVPPELRLFAQGNAAPLGAGGPSLPLGGLQPLATTRAWGPMLLAKYYFGSPQNKLRPYVGAGVNYTWYSSTHLNPAFSGALAQFGGSGGSVQTSLGSSWNPVFTVGASYQFAKRWYLTTSATYIPLRTTAHINVVNRNGNVVLANKTRITSDPIIVFLGVGYKF</sequence>